<dbReference type="Gene3D" id="3.40.50.1010">
    <property type="entry name" value="5'-nuclease"/>
    <property type="match status" value="1"/>
</dbReference>
<evidence type="ECO:0000256" key="3">
    <source>
        <dbReference type="ARBA" id="ARBA00022722"/>
    </source>
</evidence>
<evidence type="ECO:0000313" key="11">
    <source>
        <dbReference type="Proteomes" id="UP000052955"/>
    </source>
</evidence>
<dbReference type="Proteomes" id="UP000052955">
    <property type="component" value="Unassembled WGS sequence"/>
</dbReference>
<evidence type="ECO:0000256" key="2">
    <source>
        <dbReference type="ARBA" id="ARBA00022649"/>
    </source>
</evidence>
<comment type="caution">
    <text evidence="10">The sequence shown here is derived from an EMBL/GenBank/DDBJ whole genome shotgun (WGS) entry which is preliminary data.</text>
</comment>
<keyword evidence="8" id="KW-0800">Toxin</keyword>
<accession>A0A0R2PG46</accession>
<sequence length="128" mass="13692">MARVVLDSSVLIALLSPKDQHHESVRRSLTAKHEYFISALTLTEALIAPHRVSAAIGQQMLTAIKKSVHEVIDIDSGIAVLAAQIRANSNISLPDALISATATVSKSQLWTCDKALGKAHKGTVKALF</sequence>
<feature type="binding site" evidence="8">
    <location>
        <position position="7"/>
    </location>
    <ligand>
        <name>Mg(2+)</name>
        <dbReference type="ChEBI" id="CHEBI:18420"/>
    </ligand>
</feature>
<evidence type="ECO:0000256" key="1">
    <source>
        <dbReference type="ARBA" id="ARBA00001946"/>
    </source>
</evidence>
<keyword evidence="3 8" id="KW-0540">Nuclease</keyword>
<dbReference type="SUPFAM" id="SSF88723">
    <property type="entry name" value="PIN domain-like"/>
    <property type="match status" value="1"/>
</dbReference>
<comment type="similarity">
    <text evidence="7 8">Belongs to the PINc/VapC protein family.</text>
</comment>
<dbReference type="HAMAP" id="MF_00265">
    <property type="entry name" value="VapC_Nob1"/>
    <property type="match status" value="1"/>
</dbReference>
<dbReference type="PANTHER" id="PTHR33653:SF1">
    <property type="entry name" value="RIBONUCLEASE VAPC2"/>
    <property type="match status" value="1"/>
</dbReference>
<keyword evidence="4 8" id="KW-0479">Metal-binding</keyword>
<organism evidence="10 11">
    <name type="scientific">Actinobacteria bacterium BACL15 MAG-120823-bin78</name>
    <dbReference type="NCBI Taxonomy" id="1655563"/>
    <lineage>
        <taxon>Bacteria</taxon>
        <taxon>Bacillati</taxon>
        <taxon>Actinomycetota</taxon>
        <taxon>Actinomycetes</taxon>
        <taxon>Actinomycetes incertae sedis</taxon>
        <taxon>ac1 cluster</taxon>
    </lineage>
</organism>
<evidence type="ECO:0000259" key="9">
    <source>
        <dbReference type="Pfam" id="PF01850"/>
    </source>
</evidence>
<dbReference type="EMBL" id="LIAN01000166">
    <property type="protein sequence ID" value="KRO36904.1"/>
    <property type="molecule type" value="Genomic_DNA"/>
</dbReference>
<dbReference type="GO" id="GO:0090729">
    <property type="term" value="F:toxin activity"/>
    <property type="evidence" value="ECO:0007669"/>
    <property type="project" value="UniProtKB-KW"/>
</dbReference>
<evidence type="ECO:0000256" key="4">
    <source>
        <dbReference type="ARBA" id="ARBA00022723"/>
    </source>
</evidence>
<dbReference type="GO" id="GO:0016787">
    <property type="term" value="F:hydrolase activity"/>
    <property type="evidence" value="ECO:0007669"/>
    <property type="project" value="UniProtKB-KW"/>
</dbReference>
<comment type="function">
    <text evidence="8">Toxic component of a toxin-antitoxin (TA) system. An RNase.</text>
</comment>
<dbReference type="GO" id="GO:0000287">
    <property type="term" value="F:magnesium ion binding"/>
    <property type="evidence" value="ECO:0007669"/>
    <property type="project" value="UniProtKB-UniRule"/>
</dbReference>
<keyword evidence="5 8" id="KW-0378">Hydrolase</keyword>
<proteinExistence type="inferred from homology"/>
<evidence type="ECO:0000256" key="8">
    <source>
        <dbReference type="HAMAP-Rule" id="MF_00265"/>
    </source>
</evidence>
<keyword evidence="6 8" id="KW-0460">Magnesium</keyword>
<reference evidence="10 11" key="1">
    <citation type="submission" date="2015-10" db="EMBL/GenBank/DDBJ databases">
        <title>Metagenome-Assembled Genomes uncover a global brackish microbiome.</title>
        <authorList>
            <person name="Hugerth L.W."/>
            <person name="Larsson J."/>
            <person name="Alneberg J."/>
            <person name="Lindh M.V."/>
            <person name="Legrand C."/>
            <person name="Pinhassi J."/>
            <person name="Andersson A.F."/>
        </authorList>
    </citation>
    <scope>NUCLEOTIDE SEQUENCE [LARGE SCALE GENOMIC DNA]</scope>
    <source>
        <strain evidence="10">BACL15 MAG-120823-bin78</strain>
    </source>
</reference>
<name>A0A0R2PG46_9ACTN</name>
<dbReference type="AlphaFoldDB" id="A0A0R2PG46"/>
<dbReference type="Pfam" id="PF01850">
    <property type="entry name" value="PIN"/>
    <property type="match status" value="1"/>
</dbReference>
<gene>
    <name evidence="8" type="primary">vapC</name>
    <name evidence="10" type="ORF">ABR55_00190</name>
</gene>
<dbReference type="InterPro" id="IPR050556">
    <property type="entry name" value="Type_II_TA_system_RNase"/>
</dbReference>
<evidence type="ECO:0000256" key="6">
    <source>
        <dbReference type="ARBA" id="ARBA00022842"/>
    </source>
</evidence>
<feature type="domain" description="PIN" evidence="9">
    <location>
        <begin position="4"/>
        <end position="118"/>
    </location>
</feature>
<dbReference type="InterPro" id="IPR002716">
    <property type="entry name" value="PIN_dom"/>
</dbReference>
<evidence type="ECO:0000256" key="7">
    <source>
        <dbReference type="ARBA" id="ARBA00038093"/>
    </source>
</evidence>
<keyword evidence="2 8" id="KW-1277">Toxin-antitoxin system</keyword>
<dbReference type="InterPro" id="IPR022907">
    <property type="entry name" value="VapC_family"/>
</dbReference>
<feature type="binding site" evidence="8">
    <location>
        <position position="95"/>
    </location>
    <ligand>
        <name>Mg(2+)</name>
        <dbReference type="ChEBI" id="CHEBI:18420"/>
    </ligand>
</feature>
<dbReference type="PANTHER" id="PTHR33653">
    <property type="entry name" value="RIBONUCLEASE VAPC2"/>
    <property type="match status" value="1"/>
</dbReference>
<comment type="cofactor">
    <cofactor evidence="1 8">
        <name>Mg(2+)</name>
        <dbReference type="ChEBI" id="CHEBI:18420"/>
    </cofactor>
</comment>
<dbReference type="GO" id="GO:0004540">
    <property type="term" value="F:RNA nuclease activity"/>
    <property type="evidence" value="ECO:0007669"/>
    <property type="project" value="InterPro"/>
</dbReference>
<evidence type="ECO:0000256" key="5">
    <source>
        <dbReference type="ARBA" id="ARBA00022801"/>
    </source>
</evidence>
<dbReference type="InterPro" id="IPR029060">
    <property type="entry name" value="PIN-like_dom_sf"/>
</dbReference>
<protein>
    <recommendedName>
        <fullName evidence="8">Ribonuclease VapC</fullName>
        <shortName evidence="8">RNase VapC</shortName>
        <ecNumber evidence="8">3.1.-.-</ecNumber>
    </recommendedName>
    <alternativeName>
        <fullName evidence="8">Toxin VapC</fullName>
    </alternativeName>
</protein>
<dbReference type="EC" id="3.1.-.-" evidence="8"/>
<evidence type="ECO:0000313" key="10">
    <source>
        <dbReference type="EMBL" id="KRO36904.1"/>
    </source>
</evidence>